<evidence type="ECO:0000313" key="9">
    <source>
        <dbReference type="Proteomes" id="UP000008909"/>
    </source>
</evidence>
<dbReference type="InterPro" id="IPR017907">
    <property type="entry name" value="Znf_RING_CS"/>
</dbReference>
<feature type="compositionally biased region" description="Basic residues" evidence="5">
    <location>
        <begin position="348"/>
        <end position="361"/>
    </location>
</feature>
<evidence type="ECO:0000256" key="4">
    <source>
        <dbReference type="PROSITE-ProRule" id="PRU00175"/>
    </source>
</evidence>
<dbReference type="PROSITE" id="PS01359">
    <property type="entry name" value="ZF_PHD_1"/>
    <property type="match status" value="1"/>
</dbReference>
<evidence type="ECO:0000259" key="7">
    <source>
        <dbReference type="PROSITE" id="PS50089"/>
    </source>
</evidence>
<keyword evidence="1" id="KW-0479">Metal-binding</keyword>
<evidence type="ECO:0000256" key="3">
    <source>
        <dbReference type="ARBA" id="ARBA00022833"/>
    </source>
</evidence>
<dbReference type="Pfam" id="PF13639">
    <property type="entry name" value="zf-RING_2"/>
    <property type="match status" value="1"/>
</dbReference>
<organism evidence="8 9">
    <name type="scientific">Clonorchis sinensis</name>
    <name type="common">Chinese liver fluke</name>
    <dbReference type="NCBI Taxonomy" id="79923"/>
    <lineage>
        <taxon>Eukaryota</taxon>
        <taxon>Metazoa</taxon>
        <taxon>Spiralia</taxon>
        <taxon>Lophotrochozoa</taxon>
        <taxon>Platyhelminthes</taxon>
        <taxon>Trematoda</taxon>
        <taxon>Digenea</taxon>
        <taxon>Opisthorchiida</taxon>
        <taxon>Opisthorchiata</taxon>
        <taxon>Opisthorchiidae</taxon>
        <taxon>Clonorchis</taxon>
    </lineage>
</organism>
<feature type="domain" description="RING-type" evidence="7">
    <location>
        <begin position="38"/>
        <end position="80"/>
    </location>
</feature>
<dbReference type="Pfam" id="PF00628">
    <property type="entry name" value="PHD"/>
    <property type="match status" value="1"/>
</dbReference>
<dbReference type="AlphaFoldDB" id="G7YMX4"/>
<dbReference type="InterPro" id="IPR001841">
    <property type="entry name" value="Znf_RING"/>
</dbReference>
<feature type="compositionally biased region" description="Basic residues" evidence="5">
    <location>
        <begin position="532"/>
        <end position="584"/>
    </location>
</feature>
<protein>
    <submittedName>
        <fullName evidence="8">PHD and RING finger domain-containing protein 1</fullName>
    </submittedName>
</protein>
<dbReference type="InterPro" id="IPR047157">
    <property type="entry name" value="PHRF1/Atg35"/>
</dbReference>
<name>G7YMX4_CLOSI</name>
<dbReference type="PROSITE" id="PS50016">
    <property type="entry name" value="ZF_PHD_2"/>
    <property type="match status" value="1"/>
</dbReference>
<dbReference type="EMBL" id="DF143882">
    <property type="protein sequence ID" value="GAA54305.1"/>
    <property type="molecule type" value="Genomic_DNA"/>
</dbReference>
<dbReference type="InterPro" id="IPR013083">
    <property type="entry name" value="Znf_RING/FYVE/PHD"/>
</dbReference>
<reference evidence="8" key="1">
    <citation type="journal article" date="2011" name="Genome Biol.">
        <title>The draft genome of the carcinogenic human liver fluke Clonorchis sinensis.</title>
        <authorList>
            <person name="Wang X."/>
            <person name="Chen W."/>
            <person name="Huang Y."/>
            <person name="Sun J."/>
            <person name="Men J."/>
            <person name="Liu H."/>
            <person name="Luo F."/>
            <person name="Guo L."/>
            <person name="Lv X."/>
            <person name="Deng C."/>
            <person name="Zhou C."/>
            <person name="Fan Y."/>
            <person name="Li X."/>
            <person name="Huang L."/>
            <person name="Hu Y."/>
            <person name="Liang C."/>
            <person name="Hu X."/>
            <person name="Xu J."/>
            <person name="Yu X."/>
        </authorList>
    </citation>
    <scope>NUCLEOTIDE SEQUENCE [LARGE SCALE GENOMIC DNA]</scope>
    <source>
        <strain evidence="8">Henan</strain>
    </source>
</reference>
<feature type="compositionally biased region" description="Low complexity" evidence="5">
    <location>
        <begin position="585"/>
        <end position="598"/>
    </location>
</feature>
<dbReference type="CDD" id="cd16448">
    <property type="entry name" value="RING-H2"/>
    <property type="match status" value="1"/>
</dbReference>
<proteinExistence type="predicted"/>
<dbReference type="InterPro" id="IPR019786">
    <property type="entry name" value="Zinc_finger_PHD-type_CS"/>
</dbReference>
<feature type="domain" description="RING-type" evidence="7">
    <location>
        <begin position="113"/>
        <end position="153"/>
    </location>
</feature>
<feature type="region of interest" description="Disordered" evidence="5">
    <location>
        <begin position="467"/>
        <end position="605"/>
    </location>
</feature>
<dbReference type="CDD" id="cd15545">
    <property type="entry name" value="PHD_BAZ2A_like"/>
    <property type="match status" value="1"/>
</dbReference>
<dbReference type="InterPro" id="IPR019787">
    <property type="entry name" value="Znf_PHD-finger"/>
</dbReference>
<dbReference type="SMART" id="SM00249">
    <property type="entry name" value="PHD"/>
    <property type="match status" value="1"/>
</dbReference>
<dbReference type="Proteomes" id="UP000008909">
    <property type="component" value="Unassembled WGS sequence"/>
</dbReference>
<feature type="compositionally biased region" description="Polar residues" evidence="5">
    <location>
        <begin position="697"/>
        <end position="706"/>
    </location>
</feature>
<reference key="2">
    <citation type="submission" date="2011-10" db="EMBL/GenBank/DDBJ databases">
        <title>The genome and transcriptome sequence of Clonorchis sinensis provide insights into the carcinogenic liver fluke.</title>
        <authorList>
            <person name="Wang X."/>
            <person name="Huang Y."/>
            <person name="Chen W."/>
            <person name="Liu H."/>
            <person name="Guo L."/>
            <person name="Chen Y."/>
            <person name="Luo F."/>
            <person name="Zhou W."/>
            <person name="Sun J."/>
            <person name="Mao Q."/>
            <person name="Liang P."/>
            <person name="Zhou C."/>
            <person name="Tian Y."/>
            <person name="Men J."/>
            <person name="Lv X."/>
            <person name="Huang L."/>
            <person name="Zhou J."/>
            <person name="Hu Y."/>
            <person name="Li R."/>
            <person name="Zhang F."/>
            <person name="Lei H."/>
            <person name="Li X."/>
            <person name="Hu X."/>
            <person name="Liang C."/>
            <person name="Xu J."/>
            <person name="Wu Z."/>
            <person name="Yu X."/>
        </authorList>
    </citation>
    <scope>NUCLEOTIDE SEQUENCE</scope>
    <source>
        <strain>Henan</strain>
    </source>
</reference>
<sequence length="844" mass="93881">MVKTSAKIYFWNHHEKFGPISPRTMLEFINAKANNLSCSLCNGVVMHENCSPKGCTHVFHSTCFEDWSTSKGSSDEYTCPAVGCSVRFTEIVVRKTPSGPASKIVAVGESNQCPICCEALQKPIATPESCNHTFCYVCLREWSRVRHECPLDRGAFELILLSDTVGGPIVKRVTAPPVELNSLEEPFEEIDTTCEICTLADDEAHLLLCDHCDRGYHTYCLPVPLSSVPPGDWFCPDCVRHGIGRNSTTSTSSTTTRTSGRQATRPRRPFSSIADREAEESDALESDGTHDGLSEEDQDENFVGVHRISAATQRILRQRANSRYRGSRLLQDTILNLAERVLNEASARARHRRTQRQRVRRQLAAEQTGQTRLSTATTSNQLTLHLEPPTEPNGPTQLRLSSPNSAEARDHRSGRRTAATEDIAAESRSQARRRRLLVLSDSASESEMENGIQLPLPSLRRERFSRLSGRTNESDSDLTPSSSLHAKTARASKRIRLSSSTGSDSPLPSTSQVLPEQPSPQTSIRAGPSSSKPKKRRTKKVRRNKTKKTGKVTRRIKKRVTSALRKKKRRTLTVTQKKIKKRIQKSSSSTNTSTASTSFHRSPRKATFSNRLPRLSVFGAEPTCSLFVEDSVPDTTSKTTQKPEPMPSPIYRPSRVSLLDEIEAGQKSLFSFTTRHMNVNPDHSMSPIPVPTRPEHTLNSYNSPNMRINLPLRAPTTTGSVSPSVSSVPSSSAPFRDETPSRELFKSELNSQSSKQPGSRPSSSNSNSQNQWSDELLRNARSVLKASLKPQLNAGVIDETTYRSIMERALFKIQQKDVSKVSDARISKLAKDYVDYHLRHLISK</sequence>
<feature type="region of interest" description="Disordered" evidence="5">
    <location>
        <begin position="245"/>
        <end position="305"/>
    </location>
</feature>
<dbReference type="InterPro" id="IPR011011">
    <property type="entry name" value="Znf_FYVE_PHD"/>
</dbReference>
<accession>G7YMX4</accession>
<feature type="compositionally biased region" description="Basic residues" evidence="5">
    <location>
        <begin position="487"/>
        <end position="496"/>
    </location>
</feature>
<feature type="compositionally biased region" description="Polar residues" evidence="5">
    <location>
        <begin position="368"/>
        <end position="383"/>
    </location>
</feature>
<dbReference type="PROSITE" id="PS50089">
    <property type="entry name" value="ZF_RING_2"/>
    <property type="match status" value="2"/>
</dbReference>
<feature type="compositionally biased region" description="Low complexity" evidence="5">
    <location>
        <begin position="497"/>
        <end position="511"/>
    </location>
</feature>
<feature type="compositionally biased region" description="Low complexity" evidence="5">
    <location>
        <begin position="715"/>
        <end position="732"/>
    </location>
</feature>
<evidence type="ECO:0000256" key="2">
    <source>
        <dbReference type="ARBA" id="ARBA00022771"/>
    </source>
</evidence>
<feature type="domain" description="PHD-type" evidence="6">
    <location>
        <begin position="191"/>
        <end position="241"/>
    </location>
</feature>
<keyword evidence="9" id="KW-1185">Reference proteome</keyword>
<feature type="compositionally biased region" description="Polar residues" evidence="5">
    <location>
        <begin position="519"/>
        <end position="531"/>
    </location>
</feature>
<dbReference type="SUPFAM" id="SSF57903">
    <property type="entry name" value="FYVE/PHD zinc finger"/>
    <property type="match status" value="1"/>
</dbReference>
<feature type="compositionally biased region" description="Basic and acidic residues" evidence="5">
    <location>
        <begin position="735"/>
        <end position="746"/>
    </location>
</feature>
<dbReference type="PROSITE" id="PS00518">
    <property type="entry name" value="ZF_RING_1"/>
    <property type="match status" value="1"/>
</dbReference>
<dbReference type="InterPro" id="IPR001965">
    <property type="entry name" value="Znf_PHD"/>
</dbReference>
<gene>
    <name evidence="8" type="ORF">CLF_113620</name>
</gene>
<feature type="compositionally biased region" description="Polar residues" evidence="5">
    <location>
        <begin position="393"/>
        <end position="405"/>
    </location>
</feature>
<dbReference type="PANTHER" id="PTHR12618:SF20">
    <property type="entry name" value="PHD AND RING FINGER DOMAIN-CONTAINING PROTEIN 1"/>
    <property type="match status" value="1"/>
</dbReference>
<dbReference type="PANTHER" id="PTHR12618">
    <property type="entry name" value="PHD AND RING FINGER DOMAIN-CONTAINING PROTEIN 1"/>
    <property type="match status" value="1"/>
</dbReference>
<keyword evidence="3" id="KW-0862">Zinc</keyword>
<feature type="region of interest" description="Disordered" evidence="5">
    <location>
        <begin position="681"/>
        <end position="772"/>
    </location>
</feature>
<evidence type="ECO:0000313" key="8">
    <source>
        <dbReference type="EMBL" id="GAA54305.1"/>
    </source>
</evidence>
<evidence type="ECO:0000256" key="5">
    <source>
        <dbReference type="SAM" id="MobiDB-lite"/>
    </source>
</evidence>
<dbReference type="GO" id="GO:0008270">
    <property type="term" value="F:zinc ion binding"/>
    <property type="evidence" value="ECO:0007669"/>
    <property type="project" value="UniProtKB-KW"/>
</dbReference>
<keyword evidence="2 4" id="KW-0863">Zinc-finger</keyword>
<evidence type="ECO:0000256" key="1">
    <source>
        <dbReference type="ARBA" id="ARBA00022723"/>
    </source>
</evidence>
<feature type="region of interest" description="Disordered" evidence="5">
    <location>
        <begin position="346"/>
        <end position="431"/>
    </location>
</feature>
<feature type="compositionally biased region" description="Low complexity" evidence="5">
    <location>
        <begin position="751"/>
        <end position="772"/>
    </location>
</feature>
<dbReference type="SMART" id="SM00184">
    <property type="entry name" value="RING"/>
    <property type="match status" value="3"/>
</dbReference>
<feature type="compositionally biased region" description="Low complexity" evidence="5">
    <location>
        <begin position="247"/>
        <end position="259"/>
    </location>
</feature>
<evidence type="ECO:0000259" key="6">
    <source>
        <dbReference type="PROSITE" id="PS50016"/>
    </source>
</evidence>
<dbReference type="Gene3D" id="3.30.40.10">
    <property type="entry name" value="Zinc/RING finger domain, C3HC4 (zinc finger)"/>
    <property type="match status" value="3"/>
</dbReference>
<dbReference type="SUPFAM" id="SSF57850">
    <property type="entry name" value="RING/U-box"/>
    <property type="match status" value="2"/>
</dbReference>